<dbReference type="AlphaFoldDB" id="A0A4S3MAJ0"/>
<protein>
    <submittedName>
        <fullName evidence="2">TfoX family protein</fullName>
    </submittedName>
</protein>
<dbReference type="RefSeq" id="WP_136338629.1">
    <property type="nucleotide sequence ID" value="NZ_SSMD01000003.1"/>
</dbReference>
<feature type="domain" description="TfoX N-terminal" evidence="1">
    <location>
        <begin position="13"/>
        <end position="108"/>
    </location>
</feature>
<accession>A0A4S3MAJ0</accession>
<name>A0A4S3MAJ0_9RHOB</name>
<gene>
    <name evidence="2" type="ORF">E7681_07365</name>
</gene>
<evidence type="ECO:0000313" key="2">
    <source>
        <dbReference type="EMBL" id="THD74774.1"/>
    </source>
</evidence>
<dbReference type="Proteomes" id="UP000306113">
    <property type="component" value="Unassembled WGS sequence"/>
</dbReference>
<dbReference type="EMBL" id="SSMD01000003">
    <property type="protein sequence ID" value="THD74774.1"/>
    <property type="molecule type" value="Genomic_DNA"/>
</dbReference>
<dbReference type="Gene3D" id="3.30.1460.30">
    <property type="entry name" value="YgaC/TfoX-N like chaperone"/>
    <property type="match status" value="1"/>
</dbReference>
<evidence type="ECO:0000313" key="3">
    <source>
        <dbReference type="Proteomes" id="UP000306113"/>
    </source>
</evidence>
<dbReference type="SUPFAM" id="SSF159894">
    <property type="entry name" value="YgaC/TfoX-N like"/>
    <property type="match status" value="1"/>
</dbReference>
<reference evidence="2 3" key="1">
    <citation type="submission" date="2019-04" db="EMBL/GenBank/DDBJ databases">
        <title>Draft genome sequence of Youngimonas vesicularis.</title>
        <authorList>
            <person name="Hameed A."/>
        </authorList>
    </citation>
    <scope>NUCLEOTIDE SEQUENCE [LARGE SCALE GENOMIC DNA]</scope>
    <source>
        <strain evidence="2 3">CC-AMW-E</strain>
    </source>
</reference>
<dbReference type="OrthoDB" id="1524907at2"/>
<proteinExistence type="predicted"/>
<sequence>MAVDAEFLEHLLELFSGLGPLRKARMFSGFGIYADGDAMFAMLTGEGRVFMKTDAQSGVEYLAAGSEPFSYARGGKITQVHSFMSLPESALDDPDEALRWARLSLPAAQAAAVQKRRKAR</sequence>
<organism evidence="2 3">
    <name type="scientific">Thalassobius vesicularis</name>
    <dbReference type="NCBI Taxonomy" id="1294297"/>
    <lineage>
        <taxon>Bacteria</taxon>
        <taxon>Pseudomonadati</taxon>
        <taxon>Pseudomonadota</taxon>
        <taxon>Alphaproteobacteria</taxon>
        <taxon>Rhodobacterales</taxon>
        <taxon>Roseobacteraceae</taxon>
        <taxon>Thalassovita</taxon>
    </lineage>
</organism>
<comment type="caution">
    <text evidence="2">The sequence shown here is derived from an EMBL/GenBank/DDBJ whole genome shotgun (WGS) entry which is preliminary data.</text>
</comment>
<dbReference type="InterPro" id="IPR007076">
    <property type="entry name" value="TfoX_N"/>
</dbReference>
<evidence type="ECO:0000259" key="1">
    <source>
        <dbReference type="Pfam" id="PF04993"/>
    </source>
</evidence>
<dbReference type="Pfam" id="PF04993">
    <property type="entry name" value="TfoX_N"/>
    <property type="match status" value="1"/>
</dbReference>
<keyword evidence="3" id="KW-1185">Reference proteome</keyword>